<feature type="transmembrane region" description="Helical" evidence="1">
    <location>
        <begin position="32"/>
        <end position="51"/>
    </location>
</feature>
<protein>
    <submittedName>
        <fullName evidence="2">DUF456 family protein</fullName>
    </submittedName>
</protein>
<organism evidence="2 3">
    <name type="scientific">Salicibibacter kimchii</name>
    <dbReference type="NCBI Taxonomy" id="2099786"/>
    <lineage>
        <taxon>Bacteria</taxon>
        <taxon>Bacillati</taxon>
        <taxon>Bacillota</taxon>
        <taxon>Bacilli</taxon>
        <taxon>Bacillales</taxon>
        <taxon>Bacillaceae</taxon>
        <taxon>Salicibibacter</taxon>
    </lineage>
</organism>
<dbReference type="Pfam" id="PF04306">
    <property type="entry name" value="DUF456"/>
    <property type="match status" value="1"/>
</dbReference>
<name>A0A345BUU1_9BACI</name>
<evidence type="ECO:0000256" key="1">
    <source>
        <dbReference type="SAM" id="Phobius"/>
    </source>
</evidence>
<dbReference type="EMBL" id="CP031092">
    <property type="protein sequence ID" value="AXF54722.1"/>
    <property type="molecule type" value="Genomic_DNA"/>
</dbReference>
<keyword evidence="1" id="KW-0812">Transmembrane</keyword>
<dbReference type="KEGG" id="rue:DT065_00915"/>
<accession>A0A345BUU1</accession>
<dbReference type="PANTHER" id="PTHR39165">
    <property type="entry name" value="IG HYPOTHETICAL 17883"/>
    <property type="match status" value="1"/>
</dbReference>
<dbReference type="PANTHER" id="PTHR39165:SF1">
    <property type="entry name" value="DUF456 DOMAIN-CONTAINING PROTEIN"/>
    <property type="match status" value="1"/>
</dbReference>
<reference evidence="2 3" key="1">
    <citation type="journal article" date="2018" name="J. Microbiol.">
        <title>Salicibibacter kimchii gen. nov., sp. nov., a moderately halophilic and alkalitolerant bacterium in the family Bacillaceae, isolated from kimchi.</title>
        <authorList>
            <person name="Jang J.Y."/>
            <person name="Oh Y.J."/>
            <person name="Lim S.K."/>
            <person name="Park H.K."/>
            <person name="Lee C."/>
            <person name="Kim J.Y."/>
            <person name="Lee M.A."/>
            <person name="Choi H.J."/>
        </authorList>
    </citation>
    <scope>NUCLEOTIDE SEQUENCE [LARGE SCALE GENOMIC DNA]</scope>
    <source>
        <strain evidence="2 3">NKC1-1</strain>
    </source>
</reference>
<dbReference type="OrthoDB" id="9808460at2"/>
<dbReference type="RefSeq" id="WP_114370061.1">
    <property type="nucleotide sequence ID" value="NZ_CP031092.1"/>
</dbReference>
<proteinExistence type="predicted"/>
<keyword evidence="1" id="KW-1133">Transmembrane helix</keyword>
<dbReference type="Proteomes" id="UP000252100">
    <property type="component" value="Chromosome"/>
</dbReference>
<evidence type="ECO:0000313" key="2">
    <source>
        <dbReference type="EMBL" id="AXF54722.1"/>
    </source>
</evidence>
<dbReference type="AlphaFoldDB" id="A0A345BUU1"/>
<feature type="transmembrane region" description="Helical" evidence="1">
    <location>
        <begin position="134"/>
        <end position="160"/>
    </location>
</feature>
<dbReference type="InterPro" id="IPR007403">
    <property type="entry name" value="DUF456"/>
</dbReference>
<gene>
    <name evidence="2" type="ORF">DT065_00915</name>
</gene>
<keyword evidence="3" id="KW-1185">Reference proteome</keyword>
<sequence>MDVLWIGLAFVAYALAVIGVVYPIIPSGPAYIFAIVFFGLYVGFGEFGVAFWVGQTLIVILLFVVDFMTSYYGITRIGGSKAAVWGSMIGLIVGPFIIPVLGIIIGAIAGAIIGELTAGGHNLKSLGKIGLGSLIGYLAGAVIKFIFLFIGLLLAGFSWWI</sequence>
<evidence type="ECO:0000313" key="3">
    <source>
        <dbReference type="Proteomes" id="UP000252100"/>
    </source>
</evidence>
<keyword evidence="1" id="KW-0472">Membrane</keyword>
<feature type="transmembrane region" description="Helical" evidence="1">
    <location>
        <begin position="86"/>
        <end position="114"/>
    </location>
</feature>
<feature type="transmembrane region" description="Helical" evidence="1">
    <location>
        <begin position="6"/>
        <end position="25"/>
    </location>
</feature>
<feature type="transmembrane region" description="Helical" evidence="1">
    <location>
        <begin position="57"/>
        <end position="74"/>
    </location>
</feature>